<dbReference type="RefSeq" id="WP_382358109.1">
    <property type="nucleotide sequence ID" value="NZ_JBHTGR010000007.1"/>
</dbReference>
<feature type="transmembrane region" description="Helical" evidence="2">
    <location>
        <begin position="15"/>
        <end position="40"/>
    </location>
</feature>
<evidence type="ECO:0000313" key="4">
    <source>
        <dbReference type="Proteomes" id="UP001596620"/>
    </source>
</evidence>
<evidence type="ECO:0000256" key="2">
    <source>
        <dbReference type="SAM" id="Phobius"/>
    </source>
</evidence>
<feature type="transmembrane region" description="Helical" evidence="2">
    <location>
        <begin position="47"/>
        <end position="69"/>
    </location>
</feature>
<dbReference type="CDD" id="cd13962">
    <property type="entry name" value="PT_UbiA_UBIAD1"/>
    <property type="match status" value="1"/>
</dbReference>
<evidence type="ECO:0000313" key="3">
    <source>
        <dbReference type="EMBL" id="MFC7746602.1"/>
    </source>
</evidence>
<dbReference type="EMBL" id="JBHTGR010000007">
    <property type="protein sequence ID" value="MFC7746602.1"/>
    <property type="molecule type" value="Genomic_DNA"/>
</dbReference>
<keyword evidence="2" id="KW-1133">Transmembrane helix</keyword>
<gene>
    <name evidence="3" type="ORF">ACFQU8_05025</name>
</gene>
<dbReference type="InterPro" id="IPR026046">
    <property type="entry name" value="UBIAD1"/>
</dbReference>
<keyword evidence="2" id="KW-0812">Transmembrane</keyword>
<name>A0ABW2URT8_9BACI</name>
<keyword evidence="2" id="KW-0472">Membrane</keyword>
<dbReference type="PANTHER" id="PTHR13929:SF0">
    <property type="entry name" value="UBIA PRENYLTRANSFERASE DOMAIN-CONTAINING PROTEIN 1"/>
    <property type="match status" value="1"/>
</dbReference>
<feature type="transmembrane region" description="Helical" evidence="2">
    <location>
        <begin position="259"/>
        <end position="280"/>
    </location>
</feature>
<dbReference type="Proteomes" id="UP001596620">
    <property type="component" value="Unassembled WGS sequence"/>
</dbReference>
<feature type="transmembrane region" description="Helical" evidence="2">
    <location>
        <begin position="233"/>
        <end position="253"/>
    </location>
</feature>
<feature type="transmembrane region" description="Helical" evidence="2">
    <location>
        <begin position="160"/>
        <end position="179"/>
    </location>
</feature>
<keyword evidence="1" id="KW-0808">Transferase</keyword>
<accession>A0ABW2URT8</accession>
<proteinExistence type="predicted"/>
<protein>
    <submittedName>
        <fullName evidence="3">Prenyltransferase</fullName>
    </submittedName>
</protein>
<feature type="transmembrane region" description="Helical" evidence="2">
    <location>
        <begin position="111"/>
        <end position="139"/>
    </location>
</feature>
<dbReference type="PANTHER" id="PTHR13929">
    <property type="entry name" value="1,4-DIHYDROXY-2-NAPHTHOATE OCTAPRENYLTRANSFERASE"/>
    <property type="match status" value="1"/>
</dbReference>
<comment type="caution">
    <text evidence="3">The sequence shown here is derived from an EMBL/GenBank/DDBJ whole genome shotgun (WGS) entry which is preliminary data.</text>
</comment>
<evidence type="ECO:0000256" key="1">
    <source>
        <dbReference type="ARBA" id="ARBA00022679"/>
    </source>
</evidence>
<reference evidence="4" key="1">
    <citation type="journal article" date="2019" name="Int. J. Syst. Evol. Microbiol.">
        <title>The Global Catalogue of Microorganisms (GCM) 10K type strain sequencing project: providing services to taxonomists for standard genome sequencing and annotation.</title>
        <authorList>
            <consortium name="The Broad Institute Genomics Platform"/>
            <consortium name="The Broad Institute Genome Sequencing Center for Infectious Disease"/>
            <person name="Wu L."/>
            <person name="Ma J."/>
        </authorList>
    </citation>
    <scope>NUCLEOTIDE SEQUENCE [LARGE SCALE GENOMIC DNA]</scope>
    <source>
        <strain evidence="4">JCM 30234</strain>
    </source>
</reference>
<organism evidence="3 4">
    <name type="scientific">Lentibacillus kimchii</name>
    <dbReference type="NCBI Taxonomy" id="1542911"/>
    <lineage>
        <taxon>Bacteria</taxon>
        <taxon>Bacillati</taxon>
        <taxon>Bacillota</taxon>
        <taxon>Bacilli</taxon>
        <taxon>Bacillales</taxon>
        <taxon>Bacillaceae</taxon>
        <taxon>Lentibacillus</taxon>
    </lineage>
</organism>
<keyword evidence="4" id="KW-1185">Reference proteome</keyword>
<sequence>MPQNFLNKLRAGWTLIRLIAVVSSSVATIVSTMLPLFLYSQVPNEKLFFIFLILLFGGVFIHGVLTHVLNDHADYLSGTDQNSPAILSGGSRLIQNNMITVSRLSRLGKQLISATLFVIIMFVLAGFYKLAILLAIGLWSAWSYSLKPLQLSYKPFIGEWLAMFPAVLMLGLGGAWIALDTIPEWALQNAVINALFCSAWVMIHHIPDHKADRAASPAKVTSVVWAVDRFGLAFARLPALIYFAMIAVCAFWMGSDRLWGAIGVFVISVIAIGLVLKMRINDDKDVSTHEKMLLILAMTTSIWIGIFI</sequence>
<feature type="transmembrane region" description="Helical" evidence="2">
    <location>
        <begin position="292"/>
        <end position="307"/>
    </location>
</feature>